<protein>
    <submittedName>
        <fullName evidence="8">Lectin_legB domain-containing protein</fullName>
    </submittedName>
</protein>
<dbReference type="GO" id="GO:0051033">
    <property type="term" value="F:RNA transmembrane transporter activity"/>
    <property type="evidence" value="ECO:0007669"/>
    <property type="project" value="TreeGrafter"/>
</dbReference>
<keyword evidence="6" id="KW-0472">Membrane</keyword>
<evidence type="ECO:0000256" key="7">
    <source>
        <dbReference type="ARBA" id="ARBA00023180"/>
    </source>
</evidence>
<dbReference type="GO" id="GO:0005764">
    <property type="term" value="C:lysosome"/>
    <property type="evidence" value="ECO:0007669"/>
    <property type="project" value="TreeGrafter"/>
</dbReference>
<proteinExistence type="inferred from homology"/>
<dbReference type="AlphaFoldDB" id="A0A183SIC7"/>
<comment type="subcellular location">
    <subcellularLocation>
        <location evidence="1">Membrane</location>
        <topology evidence="1">Multi-pass membrane protein</topology>
    </subcellularLocation>
</comment>
<name>A0A183SIC7_SCHSO</name>
<dbReference type="WBParaSite" id="SSLN_0000411701-mRNA-1">
    <property type="protein sequence ID" value="SSLN_0000411701-mRNA-1"/>
    <property type="gene ID" value="SSLN_0000411701"/>
</dbReference>
<evidence type="ECO:0000256" key="1">
    <source>
        <dbReference type="ARBA" id="ARBA00004141"/>
    </source>
</evidence>
<keyword evidence="5" id="KW-1133">Transmembrane helix</keyword>
<dbReference type="PANTHER" id="PTHR12185:SF14">
    <property type="entry name" value="CHOLESTEROL UPTAKE PROTEIN 1"/>
    <property type="match status" value="1"/>
</dbReference>
<evidence type="ECO:0000256" key="2">
    <source>
        <dbReference type="ARBA" id="ARBA00006618"/>
    </source>
</evidence>
<accession>A0A183SIC7</accession>
<evidence type="ECO:0000256" key="5">
    <source>
        <dbReference type="ARBA" id="ARBA00022989"/>
    </source>
</evidence>
<dbReference type="GO" id="GO:0003725">
    <property type="term" value="F:double-stranded RNA binding"/>
    <property type="evidence" value="ECO:0007669"/>
    <property type="project" value="TreeGrafter"/>
</dbReference>
<keyword evidence="7" id="KW-0325">Glycoprotein</keyword>
<dbReference type="GO" id="GO:0005886">
    <property type="term" value="C:plasma membrane"/>
    <property type="evidence" value="ECO:0007669"/>
    <property type="project" value="TreeGrafter"/>
</dbReference>
<evidence type="ECO:0000256" key="6">
    <source>
        <dbReference type="ARBA" id="ARBA00023136"/>
    </source>
</evidence>
<dbReference type="PANTHER" id="PTHR12185">
    <property type="entry name" value="SID1 TRANSMEMBRANE FAMILY MEMEBER"/>
    <property type="match status" value="1"/>
</dbReference>
<keyword evidence="3" id="KW-0812">Transmembrane</keyword>
<keyword evidence="4" id="KW-0732">Signal</keyword>
<reference evidence="8" key="1">
    <citation type="submission" date="2016-06" db="UniProtKB">
        <authorList>
            <consortium name="WormBaseParasite"/>
        </authorList>
    </citation>
    <scope>IDENTIFICATION</scope>
</reference>
<organism evidence="8">
    <name type="scientific">Schistocephalus solidus</name>
    <name type="common">Tapeworm</name>
    <dbReference type="NCBI Taxonomy" id="70667"/>
    <lineage>
        <taxon>Eukaryota</taxon>
        <taxon>Metazoa</taxon>
        <taxon>Spiralia</taxon>
        <taxon>Lophotrochozoa</taxon>
        <taxon>Platyhelminthes</taxon>
        <taxon>Cestoda</taxon>
        <taxon>Eucestoda</taxon>
        <taxon>Diphyllobothriidea</taxon>
        <taxon>Diphyllobothriidae</taxon>
        <taxon>Schistocephalus</taxon>
    </lineage>
</organism>
<dbReference type="InterPro" id="IPR025958">
    <property type="entry name" value="SID1_TM_fam"/>
</dbReference>
<comment type="similarity">
    <text evidence="2">Belongs to the SID1 family.</text>
</comment>
<sequence length="122" mass="13688">LLAVFKQQMDVMSFAVPLQLNNICKSFKLFRLGSETSFNLTPSEPQYFLFTFPEDVDSVYVKTTSPDNLLFGNLSNGFDAWGNNGDGLSQFASQFFVVLVLKPNDVECNGPAKIIPINRTYF</sequence>
<evidence type="ECO:0000256" key="3">
    <source>
        <dbReference type="ARBA" id="ARBA00022692"/>
    </source>
</evidence>
<evidence type="ECO:0000313" key="8">
    <source>
        <dbReference type="WBParaSite" id="SSLN_0000411701-mRNA-1"/>
    </source>
</evidence>
<evidence type="ECO:0000256" key="4">
    <source>
        <dbReference type="ARBA" id="ARBA00022729"/>
    </source>
</evidence>